<name>A0A3L9DVK4_9STRE</name>
<dbReference type="OrthoDB" id="423921at2"/>
<evidence type="ECO:0000313" key="3">
    <source>
        <dbReference type="Proteomes" id="UP000279194"/>
    </source>
</evidence>
<accession>A0A3L9DVK4</accession>
<protein>
    <submittedName>
        <fullName evidence="2">GNAT family N-acetyltransferase</fullName>
    </submittedName>
</protein>
<evidence type="ECO:0000259" key="1">
    <source>
        <dbReference type="PROSITE" id="PS51186"/>
    </source>
</evidence>
<evidence type="ECO:0000313" key="2">
    <source>
        <dbReference type="EMBL" id="RLY05271.1"/>
    </source>
</evidence>
<dbReference type="Pfam" id="PF00583">
    <property type="entry name" value="Acetyltransf_1"/>
    <property type="match status" value="1"/>
</dbReference>
<organism evidence="2 3">
    <name type="scientific">Streptococcus hillyeri</name>
    <dbReference type="NCBI Taxonomy" id="2282420"/>
    <lineage>
        <taxon>Bacteria</taxon>
        <taxon>Bacillati</taxon>
        <taxon>Bacillota</taxon>
        <taxon>Bacilli</taxon>
        <taxon>Lactobacillales</taxon>
        <taxon>Streptococcaceae</taxon>
        <taxon>Streptococcus</taxon>
    </lineage>
</organism>
<feature type="domain" description="N-acetyltransferase" evidence="1">
    <location>
        <begin position="61"/>
        <end position="203"/>
    </location>
</feature>
<sequence>MGRRIRIMADERVQQLSARFPKDVSEHYQQMIPAYQKGYADYVFQTDQEATQNRRIKQLTKNFRSYATKPYHYLQPLSSEDALQIATNWQLSSEMQASLLNPKPNQSSFQVIKNGLFFAYCCVEEQNGTLVLAFAIAPQYRGNGHGRACYQAIEDYIKTSFTDKQISLNLSPEEADNISFLESLGFQNVSNQDGYHLMTKPLVKE</sequence>
<keyword evidence="3" id="KW-1185">Reference proteome</keyword>
<dbReference type="GO" id="GO:0016747">
    <property type="term" value="F:acyltransferase activity, transferring groups other than amino-acyl groups"/>
    <property type="evidence" value="ECO:0007669"/>
    <property type="project" value="InterPro"/>
</dbReference>
<keyword evidence="2" id="KW-0808">Transferase</keyword>
<dbReference type="Proteomes" id="UP000279194">
    <property type="component" value="Unassembled WGS sequence"/>
</dbReference>
<dbReference type="Gene3D" id="3.40.630.30">
    <property type="match status" value="1"/>
</dbReference>
<dbReference type="InterPro" id="IPR000182">
    <property type="entry name" value="GNAT_dom"/>
</dbReference>
<comment type="caution">
    <text evidence="2">The sequence shown here is derived from an EMBL/GenBank/DDBJ whole genome shotgun (WGS) entry which is preliminary data.</text>
</comment>
<dbReference type="SUPFAM" id="SSF55729">
    <property type="entry name" value="Acyl-CoA N-acyltransferases (Nat)"/>
    <property type="match status" value="1"/>
</dbReference>
<dbReference type="PROSITE" id="PS51186">
    <property type="entry name" value="GNAT"/>
    <property type="match status" value="1"/>
</dbReference>
<dbReference type="AlphaFoldDB" id="A0A3L9DVK4"/>
<proteinExistence type="predicted"/>
<dbReference type="InterPro" id="IPR016181">
    <property type="entry name" value="Acyl_CoA_acyltransferase"/>
</dbReference>
<gene>
    <name evidence="2" type="ORF">EAF07_00810</name>
</gene>
<reference evidence="2 3" key="1">
    <citation type="submission" date="2018-10" db="EMBL/GenBank/DDBJ databases">
        <title>Streptococcus hillyeri sp. nov., isolated from equine tracheal sample.</title>
        <authorList>
            <person name="Macfadyen A.C."/>
            <person name="Waller A."/>
            <person name="Paterson G.K."/>
        </authorList>
    </citation>
    <scope>NUCLEOTIDE SEQUENCE [LARGE SCALE GENOMIC DNA]</scope>
    <source>
        <strain evidence="2 3">28462</strain>
    </source>
</reference>
<dbReference type="EMBL" id="RCVM01000001">
    <property type="protein sequence ID" value="RLY05271.1"/>
    <property type="molecule type" value="Genomic_DNA"/>
</dbReference>
<dbReference type="CDD" id="cd04301">
    <property type="entry name" value="NAT_SF"/>
    <property type="match status" value="1"/>
</dbReference>